<feature type="domain" description="Fe2OG dioxygenase" evidence="7">
    <location>
        <begin position="269"/>
        <end position="363"/>
    </location>
</feature>
<accession>A0ABU5EAZ3</accession>
<evidence type="ECO:0000256" key="1">
    <source>
        <dbReference type="ARBA" id="ARBA00001961"/>
    </source>
</evidence>
<gene>
    <name evidence="8" type="ORF">SMD27_07790</name>
</gene>
<reference evidence="8 9" key="1">
    <citation type="journal article" date="2016" name="Antonie Van Leeuwenhoek">
        <title>Dongia soli sp. nov., isolated from soil from Dokdo, Korea.</title>
        <authorList>
            <person name="Kim D.U."/>
            <person name="Lee H."/>
            <person name="Kim H."/>
            <person name="Kim S.G."/>
            <person name="Ka J.O."/>
        </authorList>
    </citation>
    <scope>NUCLEOTIDE SEQUENCE [LARGE SCALE GENOMIC DNA]</scope>
    <source>
        <strain evidence="8 9">D78</strain>
    </source>
</reference>
<organism evidence="8 9">
    <name type="scientific">Dongia soli</name>
    <dbReference type="NCBI Taxonomy" id="600628"/>
    <lineage>
        <taxon>Bacteria</taxon>
        <taxon>Pseudomonadati</taxon>
        <taxon>Pseudomonadota</taxon>
        <taxon>Alphaproteobacteria</taxon>
        <taxon>Rhodospirillales</taxon>
        <taxon>Dongiaceae</taxon>
        <taxon>Dongia</taxon>
    </lineage>
</organism>
<dbReference type="InterPro" id="IPR036249">
    <property type="entry name" value="Thioredoxin-like_sf"/>
</dbReference>
<evidence type="ECO:0000256" key="4">
    <source>
        <dbReference type="ARBA" id="ARBA00022964"/>
    </source>
</evidence>
<keyword evidence="5" id="KW-0560">Oxidoreductase</keyword>
<dbReference type="Pfam" id="PF13640">
    <property type="entry name" value="2OG-FeII_Oxy_3"/>
    <property type="match status" value="1"/>
</dbReference>
<dbReference type="EMBL" id="JAXCLW010000002">
    <property type="protein sequence ID" value="MDY0882740.1"/>
    <property type="molecule type" value="Genomic_DNA"/>
</dbReference>
<sequence length="363" mass="40698">MHDDQPVIGTSLPIADQQRKKAIEAYQFLPPVALCAGDRFPNFFLPDQSGAVRSFIERAKGNAIALFCDPDDELIRQLTAAAKDYDAAALDRMAILGGSEADVATRAERLGADFTILADPAGKIRQQLREMTGKAGNKPVTILLDRQQRIVDLAGDGDLSAWSLQRWRREPVPEEGRRLSNFAPVLIVPNVLSPEDCRALIERWEVLGHEEGTVNSLVAGAKVERVHKAVKSRRDHPITDMAVLRSLIGVIGRRLAPELDRAFNFTRFKFDRFIITCYDAERNDYFRRHRDNQTPSTEDRRFALTLNLNTDDYDGGELIFPEYGNHLYSPPAGGAILFSCSLLHEALPVTRGQRFTLLSFLRN</sequence>
<evidence type="ECO:0000256" key="6">
    <source>
        <dbReference type="ARBA" id="ARBA00023004"/>
    </source>
</evidence>
<dbReference type="SMART" id="SM00702">
    <property type="entry name" value="P4Hc"/>
    <property type="match status" value="1"/>
</dbReference>
<comment type="cofactor">
    <cofactor evidence="1">
        <name>L-ascorbate</name>
        <dbReference type="ChEBI" id="CHEBI:38290"/>
    </cofactor>
</comment>
<name>A0ABU5EAZ3_9PROT</name>
<evidence type="ECO:0000313" key="9">
    <source>
        <dbReference type="Proteomes" id="UP001279642"/>
    </source>
</evidence>
<dbReference type="Proteomes" id="UP001279642">
    <property type="component" value="Unassembled WGS sequence"/>
</dbReference>
<dbReference type="InterPro" id="IPR000866">
    <property type="entry name" value="AhpC/TSA"/>
</dbReference>
<keyword evidence="6" id="KW-0408">Iron</keyword>
<dbReference type="SUPFAM" id="SSF51197">
    <property type="entry name" value="Clavaminate synthase-like"/>
    <property type="match status" value="1"/>
</dbReference>
<dbReference type="Pfam" id="PF00578">
    <property type="entry name" value="AhpC-TSA"/>
    <property type="match status" value="1"/>
</dbReference>
<proteinExistence type="predicted"/>
<dbReference type="RefSeq" id="WP_320507803.1">
    <property type="nucleotide sequence ID" value="NZ_JAXCLW010000002.1"/>
</dbReference>
<dbReference type="InterPro" id="IPR044862">
    <property type="entry name" value="Pro_4_hyd_alph_FE2OG_OXY"/>
</dbReference>
<dbReference type="Gene3D" id="3.40.30.10">
    <property type="entry name" value="Glutaredoxin"/>
    <property type="match status" value="1"/>
</dbReference>
<evidence type="ECO:0000256" key="3">
    <source>
        <dbReference type="ARBA" id="ARBA00022896"/>
    </source>
</evidence>
<dbReference type="InterPro" id="IPR005123">
    <property type="entry name" value="Oxoglu/Fe-dep_dioxygenase_dom"/>
</dbReference>
<dbReference type="InterPro" id="IPR006620">
    <property type="entry name" value="Pro_4_hyd_alph"/>
</dbReference>
<keyword evidence="2" id="KW-0479">Metal-binding</keyword>
<protein>
    <submittedName>
        <fullName evidence="8">2OG-Fe(II) oxygenase</fullName>
    </submittedName>
</protein>
<dbReference type="Gene3D" id="2.60.120.620">
    <property type="entry name" value="q2cbj1_9rhob like domain"/>
    <property type="match status" value="1"/>
</dbReference>
<evidence type="ECO:0000313" key="8">
    <source>
        <dbReference type="EMBL" id="MDY0882740.1"/>
    </source>
</evidence>
<keyword evidence="9" id="KW-1185">Reference proteome</keyword>
<comment type="caution">
    <text evidence="8">The sequence shown here is derived from an EMBL/GenBank/DDBJ whole genome shotgun (WGS) entry which is preliminary data.</text>
</comment>
<keyword evidence="3" id="KW-0847">Vitamin C</keyword>
<dbReference type="SUPFAM" id="SSF52833">
    <property type="entry name" value="Thioredoxin-like"/>
    <property type="match status" value="1"/>
</dbReference>
<evidence type="ECO:0000259" key="7">
    <source>
        <dbReference type="PROSITE" id="PS51471"/>
    </source>
</evidence>
<keyword evidence="4" id="KW-0223">Dioxygenase</keyword>
<evidence type="ECO:0000256" key="2">
    <source>
        <dbReference type="ARBA" id="ARBA00022723"/>
    </source>
</evidence>
<evidence type="ECO:0000256" key="5">
    <source>
        <dbReference type="ARBA" id="ARBA00023002"/>
    </source>
</evidence>
<dbReference type="PROSITE" id="PS51471">
    <property type="entry name" value="FE2OG_OXY"/>
    <property type="match status" value="1"/>
</dbReference>